<dbReference type="EMBL" id="AQPX01000031">
    <property type="protein sequence ID" value="EON70644.1"/>
    <property type="molecule type" value="Genomic_DNA"/>
</dbReference>
<feature type="transmembrane region" description="Helical" evidence="1">
    <location>
        <begin position="99"/>
        <end position="117"/>
    </location>
</feature>
<organism evidence="2 3">
    <name type="scientific">Lysinibacillus sphaericus OT4b.31</name>
    <dbReference type="NCBI Taxonomy" id="1285586"/>
    <lineage>
        <taxon>Bacteria</taxon>
        <taxon>Bacillati</taxon>
        <taxon>Bacillota</taxon>
        <taxon>Bacilli</taxon>
        <taxon>Bacillales</taxon>
        <taxon>Bacillaceae</taxon>
        <taxon>Lysinibacillus</taxon>
    </lineage>
</organism>
<feature type="transmembrane region" description="Helical" evidence="1">
    <location>
        <begin position="12"/>
        <end position="34"/>
    </location>
</feature>
<evidence type="ECO:0008006" key="4">
    <source>
        <dbReference type="Google" id="ProtNLM"/>
    </source>
</evidence>
<name>R7Z9F6_LYSSH</name>
<dbReference type="PATRIC" id="fig|1285586.5.peg.4265"/>
<evidence type="ECO:0000313" key="2">
    <source>
        <dbReference type="EMBL" id="EON70644.1"/>
    </source>
</evidence>
<dbReference type="Proteomes" id="UP000013911">
    <property type="component" value="Unassembled WGS sequence"/>
</dbReference>
<evidence type="ECO:0000256" key="1">
    <source>
        <dbReference type="SAM" id="Phobius"/>
    </source>
</evidence>
<dbReference type="HOGENOM" id="CLU_094196_0_0_9"/>
<comment type="caution">
    <text evidence="2">The sequence shown here is derived from an EMBL/GenBank/DDBJ whole genome shotgun (WGS) entry which is preliminary data.</text>
</comment>
<accession>R7Z9F6</accession>
<reference evidence="2 3" key="1">
    <citation type="submission" date="2013-04" db="EMBL/GenBank/DDBJ databases">
        <title>Draft genome of the heavy metal tolerant bacterium Lysinibacillus sphaericus strain OT4b.31.</title>
        <authorList>
            <person name="Pena-Montenegro T.D."/>
            <person name="Dussan J."/>
        </authorList>
    </citation>
    <scope>NUCLEOTIDE SEQUENCE [LARGE SCALE GENOMIC DNA]</scope>
    <source>
        <strain evidence="2 3">OT4b.31</strain>
    </source>
</reference>
<dbReference type="eggNOG" id="COG3371">
    <property type="taxonomic scope" value="Bacteria"/>
</dbReference>
<feature type="transmembrane region" description="Helical" evidence="1">
    <location>
        <begin position="67"/>
        <end position="87"/>
    </location>
</feature>
<evidence type="ECO:0000313" key="3">
    <source>
        <dbReference type="Proteomes" id="UP000013911"/>
    </source>
</evidence>
<proteinExistence type="predicted"/>
<sequence length="203" mass="23041">MLHISKKVGIISWVATCLYFVIEPFFIMTSIAPYNIMNQAMSDLGVTSCGNYTYSIAPHEICSPFHFWMNVLFIVNGLTFSVGVLYLSQNLTKTWLNKLATVFILIFTLGNIVSGFIPANIDLFWHSIVAQVGMITVLFGLWIYAKSLTKGKRWTYFNLFVLITILILIVLLFFFPLPAGLLQRLFYGVIFLWGTVLTILLSD</sequence>
<feature type="transmembrane region" description="Helical" evidence="1">
    <location>
        <begin position="123"/>
        <end position="144"/>
    </location>
</feature>
<keyword evidence="1" id="KW-1133">Transmembrane helix</keyword>
<gene>
    <name evidence="2" type="ORF">H131_20472</name>
</gene>
<protein>
    <recommendedName>
        <fullName evidence="4">DUF998 domain-containing protein</fullName>
    </recommendedName>
</protein>
<dbReference type="AlphaFoldDB" id="R7Z9F6"/>
<feature type="transmembrane region" description="Helical" evidence="1">
    <location>
        <begin position="181"/>
        <end position="201"/>
    </location>
</feature>
<feature type="transmembrane region" description="Helical" evidence="1">
    <location>
        <begin position="156"/>
        <end position="175"/>
    </location>
</feature>
<keyword evidence="1" id="KW-0472">Membrane</keyword>
<keyword evidence="1" id="KW-0812">Transmembrane</keyword>